<dbReference type="EMBL" id="AGNL01028397">
    <property type="protein sequence ID" value="EJK57375.1"/>
    <property type="molecule type" value="Genomic_DNA"/>
</dbReference>
<evidence type="ECO:0000313" key="3">
    <source>
        <dbReference type="Proteomes" id="UP000266841"/>
    </source>
</evidence>
<evidence type="ECO:0000313" key="2">
    <source>
        <dbReference type="EMBL" id="EJK57375.1"/>
    </source>
</evidence>
<protein>
    <submittedName>
        <fullName evidence="2">Uncharacterized protein</fullName>
    </submittedName>
</protein>
<accession>K0RWK7</accession>
<dbReference type="AlphaFoldDB" id="K0RWK7"/>
<gene>
    <name evidence="2" type="ORF">THAOC_22585</name>
</gene>
<name>K0RWK7_THAOC</name>
<dbReference type="Proteomes" id="UP000266841">
    <property type="component" value="Unassembled WGS sequence"/>
</dbReference>
<sequence length="377" mass="40956">IALTVSNFGGSTHHQQGGEGSYVQPFLPGQQQRDRLSPAESTTAATQNRRLSSEALVFLATLAAQMYHVMWWSIGGVAMSCIALASGQEDFVGVTSIISGATEGNEAAELVDEATITTPEDHFFCGRDWADASTDCDAKKPCPSGSDDECDVSAPVCFGDTACNAALGHGAMYKFLGRPYADPRNSLFCAQDWKDAETVCDLEKWCGDTGVCDGDLSCFPSTCNVQDLVRPEGYQDEGEEESGTYSLSDPKRSNFCGINWGAASDACDVWCPEGTECSQGMSCFADTTCYYDRDIVPSANPTVTYDAPPNMQFCRVGLKCSGSIQMKRIGETPDEEEEDWGDPDEEEEDWGDPDEEEEDWGDPDEEGRRLGVTQTKR</sequence>
<comment type="caution">
    <text evidence="2">The sequence shown here is derived from an EMBL/GenBank/DDBJ whole genome shotgun (WGS) entry which is preliminary data.</text>
</comment>
<organism evidence="2 3">
    <name type="scientific">Thalassiosira oceanica</name>
    <name type="common">Marine diatom</name>
    <dbReference type="NCBI Taxonomy" id="159749"/>
    <lineage>
        <taxon>Eukaryota</taxon>
        <taxon>Sar</taxon>
        <taxon>Stramenopiles</taxon>
        <taxon>Ochrophyta</taxon>
        <taxon>Bacillariophyta</taxon>
        <taxon>Coscinodiscophyceae</taxon>
        <taxon>Thalassiosirophycidae</taxon>
        <taxon>Thalassiosirales</taxon>
        <taxon>Thalassiosiraceae</taxon>
        <taxon>Thalassiosira</taxon>
    </lineage>
</organism>
<feature type="non-terminal residue" evidence="2">
    <location>
        <position position="1"/>
    </location>
</feature>
<evidence type="ECO:0000256" key="1">
    <source>
        <dbReference type="SAM" id="MobiDB-lite"/>
    </source>
</evidence>
<keyword evidence="3" id="KW-1185">Reference proteome</keyword>
<proteinExistence type="predicted"/>
<feature type="region of interest" description="Disordered" evidence="1">
    <location>
        <begin position="329"/>
        <end position="377"/>
    </location>
</feature>
<feature type="compositionally biased region" description="Acidic residues" evidence="1">
    <location>
        <begin position="332"/>
        <end position="365"/>
    </location>
</feature>
<feature type="region of interest" description="Disordered" evidence="1">
    <location>
        <begin position="1"/>
        <end position="23"/>
    </location>
</feature>
<feature type="compositionally biased region" description="Polar residues" evidence="1">
    <location>
        <begin position="1"/>
        <end position="15"/>
    </location>
</feature>
<reference evidence="2 3" key="1">
    <citation type="journal article" date="2012" name="Genome Biol.">
        <title>Genome and low-iron response of an oceanic diatom adapted to chronic iron limitation.</title>
        <authorList>
            <person name="Lommer M."/>
            <person name="Specht M."/>
            <person name="Roy A.S."/>
            <person name="Kraemer L."/>
            <person name="Andreson R."/>
            <person name="Gutowska M.A."/>
            <person name="Wolf J."/>
            <person name="Bergner S.V."/>
            <person name="Schilhabel M.B."/>
            <person name="Klostermeier U.C."/>
            <person name="Beiko R.G."/>
            <person name="Rosenstiel P."/>
            <person name="Hippler M."/>
            <person name="Laroche J."/>
        </authorList>
    </citation>
    <scope>NUCLEOTIDE SEQUENCE [LARGE SCALE GENOMIC DNA]</scope>
    <source>
        <strain evidence="2 3">CCMP1005</strain>
    </source>
</reference>